<gene>
    <name evidence="8" type="ORF">HFA01_30710</name>
</gene>
<dbReference type="OrthoDB" id="2351941at2"/>
<evidence type="ECO:0000256" key="2">
    <source>
        <dbReference type="ARBA" id="ARBA00022448"/>
    </source>
</evidence>
<dbReference type="Gene3D" id="1.10.3720.10">
    <property type="entry name" value="MetI-like"/>
    <property type="match status" value="2"/>
</dbReference>
<feature type="transmembrane region" description="Helical" evidence="6">
    <location>
        <begin position="395"/>
        <end position="419"/>
    </location>
</feature>
<comment type="caution">
    <text evidence="8">The sequence shown here is derived from an EMBL/GenBank/DDBJ whole genome shotgun (WGS) entry which is preliminary data.</text>
</comment>
<feature type="transmembrane region" description="Helical" evidence="6">
    <location>
        <begin position="323"/>
        <end position="343"/>
    </location>
</feature>
<feature type="transmembrane region" description="Helical" evidence="6">
    <location>
        <begin position="525"/>
        <end position="550"/>
    </location>
</feature>
<evidence type="ECO:0000259" key="7">
    <source>
        <dbReference type="PROSITE" id="PS50928"/>
    </source>
</evidence>
<feature type="transmembrane region" description="Helical" evidence="6">
    <location>
        <begin position="587"/>
        <end position="608"/>
    </location>
</feature>
<evidence type="ECO:0000256" key="6">
    <source>
        <dbReference type="RuleBase" id="RU363032"/>
    </source>
</evidence>
<feature type="transmembrane region" description="Helical" evidence="6">
    <location>
        <begin position="114"/>
        <end position="137"/>
    </location>
</feature>
<organism evidence="8 9">
    <name type="scientific">Halobacillus faecis</name>
    <dbReference type="NCBI Taxonomy" id="360184"/>
    <lineage>
        <taxon>Bacteria</taxon>
        <taxon>Bacillati</taxon>
        <taxon>Bacillota</taxon>
        <taxon>Bacilli</taxon>
        <taxon>Bacillales</taxon>
        <taxon>Bacillaceae</taxon>
        <taxon>Halobacillus</taxon>
    </lineage>
</organism>
<proteinExistence type="inferred from homology"/>
<feature type="transmembrane region" description="Helical" evidence="6">
    <location>
        <begin position="157"/>
        <end position="180"/>
    </location>
</feature>
<keyword evidence="4 6" id="KW-1133">Transmembrane helix</keyword>
<dbReference type="AlphaFoldDB" id="A0A511WUN9"/>
<dbReference type="GO" id="GO:0055085">
    <property type="term" value="P:transmembrane transport"/>
    <property type="evidence" value="ECO:0007669"/>
    <property type="project" value="InterPro"/>
</dbReference>
<keyword evidence="2 6" id="KW-0813">Transport</keyword>
<dbReference type="PANTHER" id="PTHR43839">
    <property type="entry name" value="OPPC IN A BINDING PROTEIN-DEPENDENT TRANSPORT SYSTEM"/>
    <property type="match status" value="1"/>
</dbReference>
<dbReference type="Pfam" id="PF00528">
    <property type="entry name" value="BPD_transp_1"/>
    <property type="match status" value="1"/>
</dbReference>
<evidence type="ECO:0000313" key="9">
    <source>
        <dbReference type="Proteomes" id="UP000321886"/>
    </source>
</evidence>
<dbReference type="InterPro" id="IPR000515">
    <property type="entry name" value="MetI-like"/>
</dbReference>
<feature type="domain" description="ABC transmembrane type-1" evidence="7">
    <location>
        <begin position="395"/>
        <end position="608"/>
    </location>
</feature>
<protein>
    <submittedName>
        <fullName evidence="8">Transporter</fullName>
    </submittedName>
</protein>
<reference evidence="8 9" key="1">
    <citation type="submission" date="2019-07" db="EMBL/GenBank/DDBJ databases">
        <title>Whole genome shotgun sequence of Halobacillus faecis NBRC 103569.</title>
        <authorList>
            <person name="Hosoyama A."/>
            <person name="Uohara A."/>
            <person name="Ohji S."/>
            <person name="Ichikawa N."/>
        </authorList>
    </citation>
    <scope>NUCLEOTIDE SEQUENCE [LARGE SCALE GENOMIC DNA]</scope>
    <source>
        <strain evidence="8 9">NBRC 103569</strain>
    </source>
</reference>
<evidence type="ECO:0000256" key="1">
    <source>
        <dbReference type="ARBA" id="ARBA00004141"/>
    </source>
</evidence>
<dbReference type="SUPFAM" id="SSF161098">
    <property type="entry name" value="MetI-like"/>
    <property type="match status" value="2"/>
</dbReference>
<feature type="transmembrane region" description="Helical" evidence="6">
    <location>
        <begin position="431"/>
        <end position="452"/>
    </location>
</feature>
<dbReference type="RefSeq" id="WP_146817731.1">
    <property type="nucleotide sequence ID" value="NZ_BJYD01000027.1"/>
</dbReference>
<feature type="transmembrane region" description="Helical" evidence="6">
    <location>
        <begin position="7"/>
        <end position="27"/>
    </location>
</feature>
<dbReference type="CDD" id="cd06261">
    <property type="entry name" value="TM_PBP2"/>
    <property type="match status" value="1"/>
</dbReference>
<dbReference type="PROSITE" id="PS50928">
    <property type="entry name" value="ABC_TM1"/>
    <property type="match status" value="1"/>
</dbReference>
<accession>A0A511WUN9</accession>
<dbReference type="Proteomes" id="UP000321886">
    <property type="component" value="Unassembled WGS sequence"/>
</dbReference>
<name>A0A511WUN9_9BACI</name>
<evidence type="ECO:0000256" key="3">
    <source>
        <dbReference type="ARBA" id="ARBA00022692"/>
    </source>
</evidence>
<keyword evidence="9" id="KW-1185">Reference proteome</keyword>
<keyword evidence="5 6" id="KW-0472">Membrane</keyword>
<sequence>MRVIKFFAYYVFGIVGILLISTSPALFRQGAFLDVGNYMKELNQLLATVVSPGEWTYLFKGRPVPIFEHLWDPYQYSMTVFFGGILLGFALALAGAFLTVFLPRWLRSVVDRILGVLESVPDLLLAFSLQLFIVWFYKQTDILVISVASLGQGEQVYLLPVLAIAVLPMVTMYKIILALIEEEWTKSYVQMARGKGLEKAVILCVHISRNIGKSMFYHSKIIIWGALSSLLIIEYIFNMNGITTAFLNDFRPIVSSFILLMLFTPFYIIYQGTELFLFKDEKKSEAVATRMNSFVGAVSFKGGGGWLTYALSEIVAHFKNIKFLLGFTVIMGTIIVSITYTMTAEPLIDQYRLIYDDEGTLVSSMPHTPEYVFLGTDPLGFSVLDQILVGAKYTIIFGLVIAFLRMAIGFILAIPYAFFLPKKVQLVFEKLVDSMHFLPMTIIAFLLLRPVLWMPPGGFTTTETERIFYQGIILTLLAVPLVTTLFGNEMKLIMKEEFVTSTKVLGGSSVHLLWKHLMPHLSARMGIVFGQQFIQTLLIFIHLGVFDIYFGGTKVSYDFVADPPTSTTYEWSGMIGAAKDSLMTGRWWLIIPALLCFMAMIVAMQLIVQGVKEVQQRRVGVPVEQNTWLKKIFRRKETRGRKADSLKEADFIFVSEQKRADEPRDDHGYRRKSI</sequence>
<feature type="transmembrane region" description="Helical" evidence="6">
    <location>
        <begin position="221"/>
        <end position="238"/>
    </location>
</feature>
<feature type="transmembrane region" description="Helical" evidence="6">
    <location>
        <begin position="467"/>
        <end position="486"/>
    </location>
</feature>
<evidence type="ECO:0000313" key="8">
    <source>
        <dbReference type="EMBL" id="GEN54809.1"/>
    </source>
</evidence>
<dbReference type="InterPro" id="IPR035906">
    <property type="entry name" value="MetI-like_sf"/>
</dbReference>
<evidence type="ECO:0000256" key="4">
    <source>
        <dbReference type="ARBA" id="ARBA00022989"/>
    </source>
</evidence>
<comment type="similarity">
    <text evidence="6">Belongs to the binding-protein-dependent transport system permease family.</text>
</comment>
<comment type="subcellular location">
    <subcellularLocation>
        <location evidence="6">Cell membrane</location>
        <topology evidence="6">Multi-pass membrane protein</topology>
    </subcellularLocation>
    <subcellularLocation>
        <location evidence="1">Membrane</location>
        <topology evidence="1">Multi-pass membrane protein</topology>
    </subcellularLocation>
</comment>
<keyword evidence="3 6" id="KW-0812">Transmembrane</keyword>
<dbReference type="GO" id="GO:0005886">
    <property type="term" value="C:plasma membrane"/>
    <property type="evidence" value="ECO:0007669"/>
    <property type="project" value="UniProtKB-SubCell"/>
</dbReference>
<feature type="transmembrane region" description="Helical" evidence="6">
    <location>
        <begin position="80"/>
        <end position="102"/>
    </location>
</feature>
<evidence type="ECO:0000256" key="5">
    <source>
        <dbReference type="ARBA" id="ARBA00023136"/>
    </source>
</evidence>
<dbReference type="PANTHER" id="PTHR43839:SF3">
    <property type="entry name" value="OLIGOPEPTIDE ABC TRANSPORTER, PERMEASE PROTEIN"/>
    <property type="match status" value="1"/>
</dbReference>
<feature type="transmembrane region" description="Helical" evidence="6">
    <location>
        <begin position="250"/>
        <end position="270"/>
    </location>
</feature>
<dbReference type="EMBL" id="BJYD01000027">
    <property type="protein sequence ID" value="GEN54809.1"/>
    <property type="molecule type" value="Genomic_DNA"/>
</dbReference>